<dbReference type="SUPFAM" id="SSF51445">
    <property type="entry name" value="(Trans)glycosidases"/>
    <property type="match status" value="1"/>
</dbReference>
<dbReference type="EMBL" id="JAZGQO010000003">
    <property type="protein sequence ID" value="KAK6188246.1"/>
    <property type="molecule type" value="Genomic_DNA"/>
</dbReference>
<sequence length="528" mass="59786">MVKTTFCLICFYIGLIQVQTNKEPSSRDVIKLDAYEIAVNIEIQKHAGQRRDFVHPDMPTDLNTGITGVSFFARRKHKHHFDRRNSLLRKNKKRENFRINLKRKSQDLHLKTKEEFNKKENQTKRQPKGCTGPRLVPTKPFVVIWNVPSIGCDKRGIHFDFSDFGITANPGDQFFGKENLIFYNIGIFPRINKDGSLVNGGVPQQGDLASHLAKVVTDTTTSIPDVGFTGAGVLDFESWRPKWETDYSALRIYQAKSIALVKQQHPTWTNNTQIVAEAIKQFETGAREFMLGTLDKVRQLRPSGYFGYYGFPSCWGVPKAAEIVCPAAVTTRINDDLGWLFTGSNGLYPRIYFDPAANHTSVHNAIRRILNETARVQAKFSGLNTPILPYAIFQSGNHFFDKSDLDLAIREPADMGAAGVVFWGSSAMFHLHGECLNIQKYIKDVLGPYVKSTETFFEQCSQKNCNGNGRCVRKDYEALAQLSLQKNGIDDECRRNMNSINEKQQENEFSDTYVCRCFQGWSGPNCSS</sequence>
<dbReference type="GO" id="GO:0005975">
    <property type="term" value="P:carbohydrate metabolic process"/>
    <property type="evidence" value="ECO:0007669"/>
    <property type="project" value="InterPro"/>
</dbReference>
<feature type="disulfide bond" evidence="3">
    <location>
        <begin position="517"/>
        <end position="526"/>
    </location>
</feature>
<dbReference type="PROSITE" id="PS01186">
    <property type="entry name" value="EGF_2"/>
    <property type="match status" value="1"/>
</dbReference>
<dbReference type="InterPro" id="IPR013785">
    <property type="entry name" value="Aldolase_TIM"/>
</dbReference>
<keyword evidence="6" id="KW-0732">Signal</keyword>
<dbReference type="PANTHER" id="PTHR11769">
    <property type="entry name" value="HYALURONIDASE"/>
    <property type="match status" value="1"/>
</dbReference>
<comment type="similarity">
    <text evidence="1 4">Belongs to the glycosyl hydrolase 56 family.</text>
</comment>
<keyword evidence="3" id="KW-0245">EGF-like domain</keyword>
<dbReference type="GO" id="GO:0030214">
    <property type="term" value="P:hyaluronan catabolic process"/>
    <property type="evidence" value="ECO:0007669"/>
    <property type="project" value="TreeGrafter"/>
</dbReference>
<dbReference type="Gene3D" id="3.20.20.70">
    <property type="entry name" value="Aldolase class I"/>
    <property type="match status" value="1"/>
</dbReference>
<dbReference type="InterPro" id="IPR000742">
    <property type="entry name" value="EGF"/>
</dbReference>
<protein>
    <recommendedName>
        <fullName evidence="4">Hyaluronidase</fullName>
        <ecNumber evidence="4">3.2.1.35</ecNumber>
    </recommendedName>
</protein>
<evidence type="ECO:0000256" key="2">
    <source>
        <dbReference type="ARBA" id="ARBA00023157"/>
    </source>
</evidence>
<gene>
    <name evidence="8" type="ORF">SNE40_004468</name>
</gene>
<evidence type="ECO:0000256" key="3">
    <source>
        <dbReference type="PROSITE-ProRule" id="PRU00076"/>
    </source>
</evidence>
<evidence type="ECO:0000256" key="4">
    <source>
        <dbReference type="RuleBase" id="RU610713"/>
    </source>
</evidence>
<evidence type="ECO:0000256" key="5">
    <source>
        <dbReference type="SAM" id="MobiDB-lite"/>
    </source>
</evidence>
<keyword evidence="9" id="KW-1185">Reference proteome</keyword>
<dbReference type="EC" id="3.2.1.35" evidence="4"/>
<proteinExistence type="inferred from homology"/>
<dbReference type="PROSITE" id="PS50026">
    <property type="entry name" value="EGF_3"/>
    <property type="match status" value="1"/>
</dbReference>
<comment type="caution">
    <text evidence="3">Lacks conserved residue(s) required for the propagation of feature annotation.</text>
</comment>
<dbReference type="GO" id="GO:0004415">
    <property type="term" value="F:hyalurononglucosaminidase activity"/>
    <property type="evidence" value="ECO:0007669"/>
    <property type="project" value="UniProtKB-UniRule"/>
</dbReference>
<dbReference type="InterPro" id="IPR017853">
    <property type="entry name" value="GH"/>
</dbReference>
<keyword evidence="2 3" id="KW-1015">Disulfide bond</keyword>
<keyword evidence="4" id="KW-0326">Glycosidase</keyword>
<name>A0AAN8Q104_PATCE</name>
<dbReference type="InterPro" id="IPR018155">
    <property type="entry name" value="Hyaluronidase"/>
</dbReference>
<evidence type="ECO:0000256" key="6">
    <source>
        <dbReference type="SAM" id="SignalP"/>
    </source>
</evidence>
<evidence type="ECO:0000313" key="9">
    <source>
        <dbReference type="Proteomes" id="UP001347796"/>
    </source>
</evidence>
<dbReference type="AlphaFoldDB" id="A0AAN8Q104"/>
<evidence type="ECO:0000259" key="7">
    <source>
        <dbReference type="PROSITE" id="PS50026"/>
    </source>
</evidence>
<comment type="caution">
    <text evidence="8">The sequence shown here is derived from an EMBL/GenBank/DDBJ whole genome shotgun (WGS) entry which is preliminary data.</text>
</comment>
<feature type="signal peptide" evidence="6">
    <location>
        <begin position="1"/>
        <end position="20"/>
    </location>
</feature>
<feature type="domain" description="EGF-like" evidence="7">
    <location>
        <begin position="489"/>
        <end position="527"/>
    </location>
</feature>
<feature type="chain" id="PRO_5042814475" description="Hyaluronidase" evidence="6">
    <location>
        <begin position="21"/>
        <end position="528"/>
    </location>
</feature>
<feature type="region of interest" description="Disordered" evidence="5">
    <location>
        <begin position="113"/>
        <end position="132"/>
    </location>
</feature>
<reference evidence="8 9" key="1">
    <citation type="submission" date="2024-01" db="EMBL/GenBank/DDBJ databases">
        <title>The genome of the rayed Mediterranean limpet Patella caerulea (Linnaeus, 1758).</title>
        <authorList>
            <person name="Anh-Thu Weber A."/>
            <person name="Halstead-Nussloch G."/>
        </authorList>
    </citation>
    <scope>NUCLEOTIDE SEQUENCE [LARGE SCALE GENOMIC DNA]</scope>
    <source>
        <strain evidence="8">AATW-2023a</strain>
        <tissue evidence="8">Whole specimen</tissue>
    </source>
</reference>
<dbReference type="PANTHER" id="PTHR11769:SF35">
    <property type="entry name" value="HYALURONIDASE"/>
    <property type="match status" value="1"/>
</dbReference>
<dbReference type="PRINTS" id="PR00846">
    <property type="entry name" value="GLHYDRLASE56"/>
</dbReference>
<organism evidence="8 9">
    <name type="scientific">Patella caerulea</name>
    <name type="common">Rayed Mediterranean limpet</name>
    <dbReference type="NCBI Taxonomy" id="87958"/>
    <lineage>
        <taxon>Eukaryota</taxon>
        <taxon>Metazoa</taxon>
        <taxon>Spiralia</taxon>
        <taxon>Lophotrochozoa</taxon>
        <taxon>Mollusca</taxon>
        <taxon>Gastropoda</taxon>
        <taxon>Patellogastropoda</taxon>
        <taxon>Patelloidea</taxon>
        <taxon>Patellidae</taxon>
        <taxon>Patella</taxon>
    </lineage>
</organism>
<comment type="catalytic activity">
    <reaction evidence="4">
        <text>Random hydrolysis of (1-&gt;4)-linkages between N-acetyl-beta-D-glucosamine and D-glucuronate residues in hyaluronate.</text>
        <dbReference type="EC" id="3.2.1.35"/>
    </reaction>
</comment>
<evidence type="ECO:0000256" key="1">
    <source>
        <dbReference type="ARBA" id="ARBA00008871"/>
    </source>
</evidence>
<feature type="compositionally biased region" description="Basic and acidic residues" evidence="5">
    <location>
        <begin position="113"/>
        <end position="123"/>
    </location>
</feature>
<accession>A0AAN8Q104</accession>
<dbReference type="Proteomes" id="UP001347796">
    <property type="component" value="Unassembled WGS sequence"/>
</dbReference>
<dbReference type="Pfam" id="PF01630">
    <property type="entry name" value="Glyco_hydro_56"/>
    <property type="match status" value="1"/>
</dbReference>
<evidence type="ECO:0000313" key="8">
    <source>
        <dbReference type="EMBL" id="KAK6188246.1"/>
    </source>
</evidence>
<dbReference type="PROSITE" id="PS00022">
    <property type="entry name" value="EGF_1"/>
    <property type="match status" value="1"/>
</dbReference>
<keyword evidence="4" id="KW-0378">Hydrolase</keyword>